<keyword evidence="2" id="KW-1185">Reference proteome</keyword>
<accession>A0ABR2YLT4</accession>
<evidence type="ECO:0000313" key="2">
    <source>
        <dbReference type="Proteomes" id="UP001491310"/>
    </source>
</evidence>
<dbReference type="Gene3D" id="2.60.120.10">
    <property type="entry name" value="Jelly Rolls"/>
    <property type="match status" value="1"/>
</dbReference>
<evidence type="ECO:0008006" key="3">
    <source>
        <dbReference type="Google" id="ProtNLM"/>
    </source>
</evidence>
<dbReference type="InterPro" id="IPR011051">
    <property type="entry name" value="RmlC_Cupin_sf"/>
</dbReference>
<dbReference type="SUPFAM" id="SSF51182">
    <property type="entry name" value="RmlC-like cupins"/>
    <property type="match status" value="1"/>
</dbReference>
<dbReference type="EMBL" id="JALJOT010000008">
    <property type="protein sequence ID" value="KAK9907970.1"/>
    <property type="molecule type" value="Genomic_DNA"/>
</dbReference>
<protein>
    <recommendedName>
        <fullName evidence="3">Cysteine dioxygenase</fullName>
    </recommendedName>
</protein>
<sequence length="512" mass="55078">MSEPRPPKGHAPSNKQNREMVALQADQAQALLQGVSWSGGFPMLRGGVVTFSLKPTQPFCISVQPEASFSAAGPDQVAGWMGVLVNHESAHVVMCYKGAVQVVPIADMCVKTATASGYEADRTTPKVVCLHGYNGPVERRSIFEAKLSTLDGHEAATVEFARCPLIANPPPLVMDSSRLTLLDLGRRAFLPSSDLPHACQVLYQHLSQPCIDLDWSPDGGSCHLIDAIRHSLNTPGALLHTRCQEKAARCCAGAPRRQSYLRVSVGVPSGCSPGIPYVLEIWPAGHFSPVHNHGNAYGIVRMLHGSITARTYNKHLACEGPLQEAVLTKGDVTWFSPNWYQTHQLENHTGDFCCTVQGFQYADDDDLHWPYMQFKGPSGRLLDFLPVSDFTFSEMREALLAEYAAATATAPAACCRGPLEAADGAMPQQPAPDHVTGIDAPAPRCQQRSGRVIEIAAAAGGVPACRRTLHRQMTPDSPLEASAALAALLVSANDLADDSPLPQTQRSVVTLL</sequence>
<comment type="caution">
    <text evidence="1">The sequence shown here is derived from an EMBL/GenBank/DDBJ whole genome shotgun (WGS) entry which is preliminary data.</text>
</comment>
<organism evidence="1 2">
    <name type="scientific">Coccomyxa subellipsoidea</name>
    <dbReference type="NCBI Taxonomy" id="248742"/>
    <lineage>
        <taxon>Eukaryota</taxon>
        <taxon>Viridiplantae</taxon>
        <taxon>Chlorophyta</taxon>
        <taxon>core chlorophytes</taxon>
        <taxon>Trebouxiophyceae</taxon>
        <taxon>Trebouxiophyceae incertae sedis</taxon>
        <taxon>Coccomyxaceae</taxon>
        <taxon>Coccomyxa</taxon>
    </lineage>
</organism>
<reference evidence="1 2" key="1">
    <citation type="journal article" date="2024" name="Nat. Commun.">
        <title>Phylogenomics reveals the evolutionary origins of lichenization in chlorophyte algae.</title>
        <authorList>
            <person name="Puginier C."/>
            <person name="Libourel C."/>
            <person name="Otte J."/>
            <person name="Skaloud P."/>
            <person name="Haon M."/>
            <person name="Grisel S."/>
            <person name="Petersen M."/>
            <person name="Berrin J.G."/>
            <person name="Delaux P.M."/>
            <person name="Dal Grande F."/>
            <person name="Keller J."/>
        </authorList>
    </citation>
    <scope>NUCLEOTIDE SEQUENCE [LARGE SCALE GENOMIC DNA]</scope>
    <source>
        <strain evidence="1 2">SAG 216-7</strain>
    </source>
</reference>
<evidence type="ECO:0000313" key="1">
    <source>
        <dbReference type="EMBL" id="KAK9907970.1"/>
    </source>
</evidence>
<name>A0ABR2YLT4_9CHLO</name>
<gene>
    <name evidence="1" type="ORF">WJX75_000786</name>
</gene>
<dbReference type="Proteomes" id="UP001491310">
    <property type="component" value="Unassembled WGS sequence"/>
</dbReference>
<dbReference type="InterPro" id="IPR014710">
    <property type="entry name" value="RmlC-like_jellyroll"/>
</dbReference>
<proteinExistence type="predicted"/>